<keyword evidence="2" id="KW-1185">Reference proteome</keyword>
<evidence type="ECO:0000313" key="1">
    <source>
        <dbReference type="EMBL" id="KAJ9125005.1"/>
    </source>
</evidence>
<name>A0ACC2XLT2_9TREE</name>
<organism evidence="1 2">
    <name type="scientific">Naganishia onofrii</name>
    <dbReference type="NCBI Taxonomy" id="1851511"/>
    <lineage>
        <taxon>Eukaryota</taxon>
        <taxon>Fungi</taxon>
        <taxon>Dikarya</taxon>
        <taxon>Basidiomycota</taxon>
        <taxon>Agaricomycotina</taxon>
        <taxon>Tremellomycetes</taxon>
        <taxon>Filobasidiales</taxon>
        <taxon>Filobasidiaceae</taxon>
        <taxon>Naganishia</taxon>
    </lineage>
</organism>
<comment type="caution">
    <text evidence="1">The sequence shown here is derived from an EMBL/GenBank/DDBJ whole genome shotgun (WGS) entry which is preliminary data.</text>
</comment>
<dbReference type="Proteomes" id="UP001234202">
    <property type="component" value="Unassembled WGS sequence"/>
</dbReference>
<sequence length="647" mass="70943">MVRGRRATAADPDAPAPAPAPIARRRNARGVAGPTSALTSFLREHGIQPTRPLEYGYTARTADGGEAGGDTAGPSHVEGHPSPGVDDHGGAYTDRNTQSGPVEAGQAPIASSSKRKGIEKGEEKVLEDVDSDELDDEDFVPAAKRAKVSAATSRAVSSEALSSASNTGLRGIGEFMPCGECSQRFTVLLAEDCIYETSPDQAECRAPAKSQKKDSRNKVISYEERKGAAKLAEMCIKLIGKYIENVEALGSIGSMNMDKVCRIISKGRRLYVTPTVIQELRDRRFLPFHRTPETATLFYSGTREDLAMFDCTNLTPDSFITLAALCPNLRSLRLDMCGRIDTDTMGKWGSVFEHLNRLELEGPFLVRVNGWIKFMEGMSDKLTGFLITQSPRFNLDCLTAMVKNCPNLQELRMSQFGLICDEWLPIISQLRNLVSVDLSSPGQHSLTDDPVIALLEKIGGNLETLNLSKHTALTDRVLIEGIAKFCPRIRHLTMHNMPDYTFKRQEDEQADSEPKGITNDGMAKFFQTWKAEGHKGLVSADFHGNYVCEGEALAALIDHSGPVLESLNISAWGHISPDVLLELGKKCKNLRSLDLGWCRELTDFGMKEILEGCDNLKSVKVWGCNQLTDAVPRKKGCKVIGIETHTI</sequence>
<proteinExistence type="predicted"/>
<protein>
    <submittedName>
        <fullName evidence="1">Uncharacterized protein</fullName>
    </submittedName>
</protein>
<evidence type="ECO:0000313" key="2">
    <source>
        <dbReference type="Proteomes" id="UP001234202"/>
    </source>
</evidence>
<accession>A0ACC2XLT2</accession>
<gene>
    <name evidence="1" type="ORF">QFC24_002937</name>
</gene>
<reference evidence="1" key="1">
    <citation type="submission" date="2023-04" db="EMBL/GenBank/DDBJ databases">
        <title>Draft Genome sequencing of Naganishia species isolated from polar environments using Oxford Nanopore Technology.</title>
        <authorList>
            <person name="Leo P."/>
            <person name="Venkateswaran K."/>
        </authorList>
    </citation>
    <scope>NUCLEOTIDE SEQUENCE</scope>
    <source>
        <strain evidence="1">DBVPG 5303</strain>
    </source>
</reference>
<dbReference type="EMBL" id="JASBWV010000008">
    <property type="protein sequence ID" value="KAJ9125005.1"/>
    <property type="molecule type" value="Genomic_DNA"/>
</dbReference>